<evidence type="ECO:0000256" key="1">
    <source>
        <dbReference type="ARBA" id="ARBA00008791"/>
    </source>
</evidence>
<evidence type="ECO:0000313" key="4">
    <source>
        <dbReference type="Proteomes" id="UP000192907"/>
    </source>
</evidence>
<name>A0A1Y6CJQ0_9BACT</name>
<dbReference type="PANTHER" id="PTHR46268">
    <property type="entry name" value="STRESS RESPONSE PROTEIN NHAX"/>
    <property type="match status" value="1"/>
</dbReference>
<dbReference type="Proteomes" id="UP000192907">
    <property type="component" value="Unassembled WGS sequence"/>
</dbReference>
<dbReference type="SUPFAM" id="SSF52402">
    <property type="entry name" value="Adenine nucleotide alpha hydrolases-like"/>
    <property type="match status" value="2"/>
</dbReference>
<feature type="domain" description="UspA" evidence="2">
    <location>
        <begin position="213"/>
        <end position="282"/>
    </location>
</feature>
<dbReference type="InterPro" id="IPR006015">
    <property type="entry name" value="Universal_stress_UspA"/>
</dbReference>
<organism evidence="3 4">
    <name type="scientific">Pseudobacteriovorax antillogorgiicola</name>
    <dbReference type="NCBI Taxonomy" id="1513793"/>
    <lineage>
        <taxon>Bacteria</taxon>
        <taxon>Pseudomonadati</taxon>
        <taxon>Bdellovibrionota</taxon>
        <taxon>Oligoflexia</taxon>
        <taxon>Oligoflexales</taxon>
        <taxon>Pseudobacteriovoracaceae</taxon>
        <taxon>Pseudobacteriovorax</taxon>
    </lineage>
</organism>
<keyword evidence="4" id="KW-1185">Reference proteome</keyword>
<proteinExistence type="inferred from homology"/>
<protein>
    <submittedName>
        <fullName evidence="3">Nucleotide-binding universal stress protein, UspA family</fullName>
    </submittedName>
</protein>
<dbReference type="RefSeq" id="WP_132322635.1">
    <property type="nucleotide sequence ID" value="NZ_FWZT01000019.1"/>
</dbReference>
<dbReference type="Pfam" id="PF00582">
    <property type="entry name" value="Usp"/>
    <property type="match status" value="2"/>
</dbReference>
<dbReference type="InterPro" id="IPR006016">
    <property type="entry name" value="UspA"/>
</dbReference>
<dbReference type="STRING" id="1513793.SAMN06296036_11972"/>
<dbReference type="PRINTS" id="PR01438">
    <property type="entry name" value="UNVRSLSTRESS"/>
</dbReference>
<evidence type="ECO:0000313" key="3">
    <source>
        <dbReference type="EMBL" id="SMF58173.1"/>
    </source>
</evidence>
<accession>A0A1Y6CJQ0</accession>
<evidence type="ECO:0000259" key="2">
    <source>
        <dbReference type="Pfam" id="PF00582"/>
    </source>
</evidence>
<dbReference type="OrthoDB" id="9804721at2"/>
<feature type="domain" description="UspA" evidence="2">
    <location>
        <begin position="8"/>
        <end position="159"/>
    </location>
</feature>
<dbReference type="EMBL" id="FWZT01000019">
    <property type="protein sequence ID" value="SMF58173.1"/>
    <property type="molecule type" value="Genomic_DNA"/>
</dbReference>
<sequence>MEAEHRFVLSCIDGSSNSDAVCDYGAWMARMMSSPLKLIHAVEHQYIPAVADLSGAIGLGSQTELLNELTTEGETRRKFLIEQGKKILQAGKQRCIDSGTTPIETIQRHGSILESLVELEPDVKMIVVGIRGQDHEQKSGIGTQLETMIRSIHRPILVVNKAFTAPKASMLAYDGSDNANKALNMIASNLAFKDIPCHIVHVGKQGSDLLDKASKVLTDVGIKTTTKCLDGKIEDALSDYQIENDIDVMLMGAFSHTRVRGLLLGSFTAKMLAKTNRPLFLLR</sequence>
<gene>
    <name evidence="3" type="ORF">SAMN06296036_11972</name>
</gene>
<dbReference type="AlphaFoldDB" id="A0A1Y6CJQ0"/>
<reference evidence="4" key="1">
    <citation type="submission" date="2017-04" db="EMBL/GenBank/DDBJ databases">
        <authorList>
            <person name="Varghese N."/>
            <person name="Submissions S."/>
        </authorList>
    </citation>
    <scope>NUCLEOTIDE SEQUENCE [LARGE SCALE GENOMIC DNA]</scope>
    <source>
        <strain evidence="4">RKEM611</strain>
    </source>
</reference>
<dbReference type="PANTHER" id="PTHR46268:SF6">
    <property type="entry name" value="UNIVERSAL STRESS PROTEIN UP12"/>
    <property type="match status" value="1"/>
</dbReference>
<dbReference type="CDD" id="cd00293">
    <property type="entry name" value="USP-like"/>
    <property type="match status" value="2"/>
</dbReference>
<comment type="similarity">
    <text evidence="1">Belongs to the universal stress protein A family.</text>
</comment>
<dbReference type="Gene3D" id="3.40.50.12370">
    <property type="match status" value="1"/>
</dbReference>